<dbReference type="EMBL" id="JACGWJ010000002">
    <property type="protein sequence ID" value="KAL0434816.1"/>
    <property type="molecule type" value="Genomic_DNA"/>
</dbReference>
<name>A0AAW2W3Q1_SESRA</name>
<gene>
    <name evidence="1" type="ORF">Sradi_0189500</name>
</gene>
<accession>A0AAW2W3Q1</accession>
<proteinExistence type="predicted"/>
<sequence>MHAPCGFWEEIVKANPLAKAYESFGDPDWDPLKLMFMRQSLPKEFTLNDEAGPSNAEEQVIDVDAIVEISSDSEK</sequence>
<dbReference type="AlphaFoldDB" id="A0AAW2W3Q1"/>
<protein>
    <submittedName>
        <fullName evidence="1">Uncharacterized protein</fullName>
    </submittedName>
</protein>
<comment type="caution">
    <text evidence="1">The sequence shown here is derived from an EMBL/GenBank/DDBJ whole genome shotgun (WGS) entry which is preliminary data.</text>
</comment>
<reference evidence="1" key="1">
    <citation type="submission" date="2020-06" db="EMBL/GenBank/DDBJ databases">
        <authorList>
            <person name="Li T."/>
            <person name="Hu X."/>
            <person name="Zhang T."/>
            <person name="Song X."/>
            <person name="Zhang H."/>
            <person name="Dai N."/>
            <person name="Sheng W."/>
            <person name="Hou X."/>
            <person name="Wei L."/>
        </authorList>
    </citation>
    <scope>NUCLEOTIDE SEQUENCE</scope>
    <source>
        <strain evidence="1">G02</strain>
        <tissue evidence="1">Leaf</tissue>
    </source>
</reference>
<organism evidence="1">
    <name type="scientific">Sesamum radiatum</name>
    <name type="common">Black benniseed</name>
    <dbReference type="NCBI Taxonomy" id="300843"/>
    <lineage>
        <taxon>Eukaryota</taxon>
        <taxon>Viridiplantae</taxon>
        <taxon>Streptophyta</taxon>
        <taxon>Embryophyta</taxon>
        <taxon>Tracheophyta</taxon>
        <taxon>Spermatophyta</taxon>
        <taxon>Magnoliopsida</taxon>
        <taxon>eudicotyledons</taxon>
        <taxon>Gunneridae</taxon>
        <taxon>Pentapetalae</taxon>
        <taxon>asterids</taxon>
        <taxon>lamiids</taxon>
        <taxon>Lamiales</taxon>
        <taxon>Pedaliaceae</taxon>
        <taxon>Sesamum</taxon>
    </lineage>
</organism>
<reference evidence="1" key="2">
    <citation type="journal article" date="2024" name="Plant">
        <title>Genomic evolution and insights into agronomic trait innovations of Sesamum species.</title>
        <authorList>
            <person name="Miao H."/>
            <person name="Wang L."/>
            <person name="Qu L."/>
            <person name="Liu H."/>
            <person name="Sun Y."/>
            <person name="Le M."/>
            <person name="Wang Q."/>
            <person name="Wei S."/>
            <person name="Zheng Y."/>
            <person name="Lin W."/>
            <person name="Duan Y."/>
            <person name="Cao H."/>
            <person name="Xiong S."/>
            <person name="Wang X."/>
            <person name="Wei L."/>
            <person name="Li C."/>
            <person name="Ma Q."/>
            <person name="Ju M."/>
            <person name="Zhao R."/>
            <person name="Li G."/>
            <person name="Mu C."/>
            <person name="Tian Q."/>
            <person name="Mei H."/>
            <person name="Zhang T."/>
            <person name="Gao T."/>
            <person name="Zhang H."/>
        </authorList>
    </citation>
    <scope>NUCLEOTIDE SEQUENCE</scope>
    <source>
        <strain evidence="1">G02</strain>
    </source>
</reference>
<evidence type="ECO:0000313" key="1">
    <source>
        <dbReference type="EMBL" id="KAL0434816.1"/>
    </source>
</evidence>